<name>A0A9D4KJN6_DREPO</name>
<proteinExistence type="predicted"/>
<organism evidence="1 2">
    <name type="scientific">Dreissena polymorpha</name>
    <name type="common">Zebra mussel</name>
    <name type="synonym">Mytilus polymorpha</name>
    <dbReference type="NCBI Taxonomy" id="45954"/>
    <lineage>
        <taxon>Eukaryota</taxon>
        <taxon>Metazoa</taxon>
        <taxon>Spiralia</taxon>
        <taxon>Lophotrochozoa</taxon>
        <taxon>Mollusca</taxon>
        <taxon>Bivalvia</taxon>
        <taxon>Autobranchia</taxon>
        <taxon>Heteroconchia</taxon>
        <taxon>Euheterodonta</taxon>
        <taxon>Imparidentia</taxon>
        <taxon>Neoheterodontei</taxon>
        <taxon>Myida</taxon>
        <taxon>Dreissenoidea</taxon>
        <taxon>Dreissenidae</taxon>
        <taxon>Dreissena</taxon>
    </lineage>
</organism>
<evidence type="ECO:0000313" key="1">
    <source>
        <dbReference type="EMBL" id="KAH3840522.1"/>
    </source>
</evidence>
<comment type="caution">
    <text evidence="1">The sequence shown here is derived from an EMBL/GenBank/DDBJ whole genome shotgun (WGS) entry which is preliminary data.</text>
</comment>
<sequence length="99" mass="11109">MRADYRALCAAVNTRVNVQDLSGRAGEVWLNAPNAEKCRRPELDYCATLGDTLTLETITAVGKHFRMPTILEGFNKQRTPKSRVCTVRQELCEQVPTRG</sequence>
<accession>A0A9D4KJN6</accession>
<dbReference type="EMBL" id="JAIWYP010000004">
    <property type="protein sequence ID" value="KAH3840522.1"/>
    <property type="molecule type" value="Genomic_DNA"/>
</dbReference>
<reference evidence="1" key="2">
    <citation type="submission" date="2020-11" db="EMBL/GenBank/DDBJ databases">
        <authorList>
            <person name="McCartney M.A."/>
            <person name="Auch B."/>
            <person name="Kono T."/>
            <person name="Mallez S."/>
            <person name="Becker A."/>
            <person name="Gohl D.M."/>
            <person name="Silverstein K.A.T."/>
            <person name="Koren S."/>
            <person name="Bechman K.B."/>
            <person name="Herman A."/>
            <person name="Abrahante J.E."/>
            <person name="Garbe J."/>
        </authorList>
    </citation>
    <scope>NUCLEOTIDE SEQUENCE</scope>
    <source>
        <strain evidence="1">Duluth1</strain>
        <tissue evidence="1">Whole animal</tissue>
    </source>
</reference>
<protein>
    <submittedName>
        <fullName evidence="1">Uncharacterized protein</fullName>
    </submittedName>
</protein>
<dbReference type="AlphaFoldDB" id="A0A9D4KJN6"/>
<keyword evidence="2" id="KW-1185">Reference proteome</keyword>
<reference evidence="1" key="1">
    <citation type="journal article" date="2019" name="bioRxiv">
        <title>The Genome of the Zebra Mussel, Dreissena polymorpha: A Resource for Invasive Species Research.</title>
        <authorList>
            <person name="McCartney M.A."/>
            <person name="Auch B."/>
            <person name="Kono T."/>
            <person name="Mallez S."/>
            <person name="Zhang Y."/>
            <person name="Obille A."/>
            <person name="Becker A."/>
            <person name="Abrahante J.E."/>
            <person name="Garbe J."/>
            <person name="Badalamenti J.P."/>
            <person name="Herman A."/>
            <person name="Mangelson H."/>
            <person name="Liachko I."/>
            <person name="Sullivan S."/>
            <person name="Sone E.D."/>
            <person name="Koren S."/>
            <person name="Silverstein K.A.T."/>
            <person name="Beckman K.B."/>
            <person name="Gohl D.M."/>
        </authorList>
    </citation>
    <scope>NUCLEOTIDE SEQUENCE</scope>
    <source>
        <strain evidence="1">Duluth1</strain>
        <tissue evidence="1">Whole animal</tissue>
    </source>
</reference>
<evidence type="ECO:0000313" key="2">
    <source>
        <dbReference type="Proteomes" id="UP000828390"/>
    </source>
</evidence>
<dbReference type="Proteomes" id="UP000828390">
    <property type="component" value="Unassembled WGS sequence"/>
</dbReference>
<gene>
    <name evidence="1" type="ORF">DPMN_113972</name>
</gene>